<reference evidence="2 3" key="1">
    <citation type="journal article" date="2019" name="Sci. Rep.">
        <title>Orb-weaving spider Araneus ventricosus genome elucidates the spidroin gene catalogue.</title>
        <authorList>
            <person name="Kono N."/>
            <person name="Nakamura H."/>
            <person name="Ohtoshi R."/>
            <person name="Moran D.A.P."/>
            <person name="Shinohara A."/>
            <person name="Yoshida Y."/>
            <person name="Fujiwara M."/>
            <person name="Mori M."/>
            <person name="Tomita M."/>
            <person name="Arakawa K."/>
        </authorList>
    </citation>
    <scope>NUCLEOTIDE SEQUENCE [LARGE SCALE GENOMIC DNA]</scope>
</reference>
<evidence type="ECO:0000313" key="1">
    <source>
        <dbReference type="EMBL" id="GBO46678.1"/>
    </source>
</evidence>
<keyword evidence="3" id="KW-1185">Reference proteome</keyword>
<evidence type="ECO:0000313" key="3">
    <source>
        <dbReference type="Proteomes" id="UP000499080"/>
    </source>
</evidence>
<dbReference type="AlphaFoldDB" id="A0A4Y2XC06"/>
<gene>
    <name evidence="1" type="ORF">AVEN_192161_1</name>
    <name evidence="2" type="ORF">AVEN_223559_1</name>
</gene>
<protein>
    <submittedName>
        <fullName evidence="2">Uncharacterized protein</fullName>
    </submittedName>
</protein>
<name>A0A4Y2XC06_ARAVE</name>
<dbReference type="Proteomes" id="UP000499080">
    <property type="component" value="Unassembled WGS sequence"/>
</dbReference>
<feature type="non-terminal residue" evidence="2">
    <location>
        <position position="54"/>
    </location>
</feature>
<organism evidence="2 3">
    <name type="scientific">Araneus ventricosus</name>
    <name type="common">Orbweaver spider</name>
    <name type="synonym">Epeira ventricosa</name>
    <dbReference type="NCBI Taxonomy" id="182803"/>
    <lineage>
        <taxon>Eukaryota</taxon>
        <taxon>Metazoa</taxon>
        <taxon>Ecdysozoa</taxon>
        <taxon>Arthropoda</taxon>
        <taxon>Chelicerata</taxon>
        <taxon>Arachnida</taxon>
        <taxon>Araneae</taxon>
        <taxon>Araneomorphae</taxon>
        <taxon>Entelegynae</taxon>
        <taxon>Araneoidea</taxon>
        <taxon>Araneidae</taxon>
        <taxon>Araneus</taxon>
    </lineage>
</organism>
<proteinExistence type="predicted"/>
<dbReference type="EMBL" id="BGPR01074475">
    <property type="protein sequence ID" value="GBO46679.1"/>
    <property type="molecule type" value="Genomic_DNA"/>
</dbReference>
<sequence>MEANGPNLGGRFGNKFGDEMKVSEYARILVLSLLGNGVMGNLQENSMTLHRVEK</sequence>
<accession>A0A4Y2XC06</accession>
<dbReference type="EMBL" id="BGPR01074474">
    <property type="protein sequence ID" value="GBO46678.1"/>
    <property type="molecule type" value="Genomic_DNA"/>
</dbReference>
<comment type="caution">
    <text evidence="2">The sequence shown here is derived from an EMBL/GenBank/DDBJ whole genome shotgun (WGS) entry which is preliminary data.</text>
</comment>
<evidence type="ECO:0000313" key="2">
    <source>
        <dbReference type="EMBL" id="GBO46679.1"/>
    </source>
</evidence>